<comment type="caution">
    <text evidence="2">The sequence shown here is derived from an EMBL/GenBank/DDBJ whole genome shotgun (WGS) entry which is preliminary data.</text>
</comment>
<dbReference type="EMBL" id="JAQIBC010000001">
    <property type="protein sequence ID" value="MDM5262898.1"/>
    <property type="molecule type" value="Genomic_DNA"/>
</dbReference>
<accession>A0ABT7QPA9</accession>
<keyword evidence="1" id="KW-1133">Transmembrane helix</keyword>
<evidence type="ECO:0000256" key="1">
    <source>
        <dbReference type="SAM" id="Phobius"/>
    </source>
</evidence>
<dbReference type="RefSeq" id="WP_289401057.1">
    <property type="nucleotide sequence ID" value="NZ_JAQIBC010000001.1"/>
</dbReference>
<keyword evidence="3" id="KW-1185">Reference proteome</keyword>
<sequence length="122" mass="13310">MRQAFSLITAIFIIVLMATVGAFILNISAKSVKSTVLQYKREQAILYAKSYTELAIMDATTAAANNTANRTINGTAAGNYTITATSKPISDSDFIIVDVSVSYPDYDSAIPVVYFRRTLQKL</sequence>
<evidence type="ECO:0000313" key="3">
    <source>
        <dbReference type="Proteomes" id="UP001169066"/>
    </source>
</evidence>
<feature type="transmembrane region" description="Helical" evidence="1">
    <location>
        <begin position="6"/>
        <end position="25"/>
    </location>
</feature>
<keyword evidence="1" id="KW-0812">Transmembrane</keyword>
<evidence type="ECO:0000313" key="2">
    <source>
        <dbReference type="EMBL" id="MDM5262898.1"/>
    </source>
</evidence>
<dbReference type="Proteomes" id="UP001169066">
    <property type="component" value="Unassembled WGS sequence"/>
</dbReference>
<reference evidence="2" key="1">
    <citation type="submission" date="2023-01" db="EMBL/GenBank/DDBJ databases">
        <title>Sulfurovum sp. XTW-4 genome assembly.</title>
        <authorList>
            <person name="Wang J."/>
        </authorList>
    </citation>
    <scope>NUCLEOTIDE SEQUENCE</scope>
    <source>
        <strain evidence="2">XTW-4</strain>
    </source>
</reference>
<organism evidence="2 3">
    <name type="scientific">Sulfurovum xiamenensis</name>
    <dbReference type="NCBI Taxonomy" id="3019066"/>
    <lineage>
        <taxon>Bacteria</taxon>
        <taxon>Pseudomonadati</taxon>
        <taxon>Campylobacterota</taxon>
        <taxon>Epsilonproteobacteria</taxon>
        <taxon>Campylobacterales</taxon>
        <taxon>Sulfurovaceae</taxon>
        <taxon>Sulfurovum</taxon>
    </lineage>
</organism>
<gene>
    <name evidence="2" type="ORF">PF327_01675</name>
</gene>
<name>A0ABT7QPA9_9BACT</name>
<protein>
    <submittedName>
        <fullName evidence="2">Type II secretion system protein</fullName>
    </submittedName>
</protein>
<keyword evidence="1" id="KW-0472">Membrane</keyword>
<proteinExistence type="predicted"/>